<sequence>MSGILDLLNSDLGKQIVSNVSEKTGINPSQASNVVSSSLPALLGAMQGNLLSGNGAEGLINAVTSGKHDGSILENLGGFINGGDFTDGSKILGHLLGDKLGAVETGISEKTGVSSSIISKILPMLAPIIMGYLGKQTKNKGVSDGEGLGGILGSLLGGSTDGSSLGGSLLNSVLDQNNDGKVDVNDAISAVTKKKGGLGGLLGSLFGKK</sequence>
<dbReference type="InterPro" id="IPR009282">
    <property type="entry name" value="DUF937"/>
</dbReference>
<reference evidence="2" key="1">
    <citation type="submission" date="2019-05" db="EMBL/GenBank/DDBJ databases">
        <title>Flavobacterium profundi sp. nov., isolated from a deep-sea seamount.</title>
        <authorList>
            <person name="Zhang D.-C."/>
        </authorList>
    </citation>
    <scope>NUCLEOTIDE SEQUENCE [LARGE SCALE GENOMIC DNA]</scope>
    <source>
        <strain evidence="2">TP390</strain>
    </source>
</reference>
<proteinExistence type="predicted"/>
<evidence type="ECO:0000313" key="2">
    <source>
        <dbReference type="Proteomes" id="UP000431264"/>
    </source>
</evidence>
<dbReference type="Pfam" id="PF06078">
    <property type="entry name" value="DUF937"/>
    <property type="match status" value="1"/>
</dbReference>
<keyword evidence="2" id="KW-1185">Reference proteome</keyword>
<comment type="caution">
    <text evidence="1">The sequence shown here is derived from an EMBL/GenBank/DDBJ whole genome shotgun (WGS) entry which is preliminary data.</text>
</comment>
<dbReference type="Proteomes" id="UP000431264">
    <property type="component" value="Unassembled WGS sequence"/>
</dbReference>
<gene>
    <name evidence="1" type="ORF">GOQ30_14195</name>
</gene>
<dbReference type="RefSeq" id="WP_140998747.1">
    <property type="nucleotide sequence ID" value="NZ_VDCZ01000011.1"/>
</dbReference>
<dbReference type="EMBL" id="WQLW01000011">
    <property type="protein sequence ID" value="MVO10320.1"/>
    <property type="molecule type" value="Genomic_DNA"/>
</dbReference>
<dbReference type="AlphaFoldDB" id="A0A6I4ITX5"/>
<accession>A0A6I4ITX5</accession>
<dbReference type="OrthoDB" id="708105at2"/>
<name>A0A6I4ITX5_9FLAO</name>
<protein>
    <submittedName>
        <fullName evidence="1">DUF937 domain-containing protein</fullName>
    </submittedName>
</protein>
<evidence type="ECO:0000313" key="1">
    <source>
        <dbReference type="EMBL" id="MVO10320.1"/>
    </source>
</evidence>
<organism evidence="1 2">
    <name type="scientific">Flavobacterium profundi</name>
    <dbReference type="NCBI Taxonomy" id="1774945"/>
    <lineage>
        <taxon>Bacteria</taxon>
        <taxon>Pseudomonadati</taxon>
        <taxon>Bacteroidota</taxon>
        <taxon>Flavobacteriia</taxon>
        <taxon>Flavobacteriales</taxon>
        <taxon>Flavobacteriaceae</taxon>
        <taxon>Flavobacterium</taxon>
    </lineage>
</organism>